<keyword evidence="9" id="KW-1185">Reference proteome</keyword>
<feature type="transmembrane region" description="Helical" evidence="6">
    <location>
        <begin position="21"/>
        <end position="38"/>
    </location>
</feature>
<feature type="region of interest" description="Disordered" evidence="5">
    <location>
        <begin position="248"/>
        <end position="285"/>
    </location>
</feature>
<organism evidence="8 9">
    <name type="scientific">Phytoactinopolyspora alkaliphila</name>
    <dbReference type="NCBI Taxonomy" id="1783498"/>
    <lineage>
        <taxon>Bacteria</taxon>
        <taxon>Bacillati</taxon>
        <taxon>Actinomycetota</taxon>
        <taxon>Actinomycetes</taxon>
        <taxon>Jiangellales</taxon>
        <taxon>Jiangellaceae</taxon>
        <taxon>Phytoactinopolyspora</taxon>
    </lineage>
</organism>
<dbReference type="InterPro" id="IPR052185">
    <property type="entry name" value="IPC_Synthase-Related"/>
</dbReference>
<proteinExistence type="predicted"/>
<dbReference type="GO" id="GO:0016020">
    <property type="term" value="C:membrane"/>
    <property type="evidence" value="ECO:0007669"/>
    <property type="project" value="UniProtKB-SubCell"/>
</dbReference>
<comment type="subcellular location">
    <subcellularLocation>
        <location evidence="1">Membrane</location>
        <topology evidence="1">Multi-pass membrane protein</topology>
    </subcellularLocation>
</comment>
<protein>
    <submittedName>
        <fullName evidence="8">Phosphatase PAP2 family protein</fullName>
    </submittedName>
</protein>
<dbReference type="RefSeq" id="WP_163816460.1">
    <property type="nucleotide sequence ID" value="NZ_JAAGOB010000002.1"/>
</dbReference>
<gene>
    <name evidence="8" type="ORF">G1H11_04525</name>
</gene>
<feature type="domain" description="Inositolphosphotransferase Aur1/Ipt1" evidence="7">
    <location>
        <begin position="55"/>
        <end position="234"/>
    </location>
</feature>
<keyword evidence="3 6" id="KW-1133">Transmembrane helix</keyword>
<dbReference type="PANTHER" id="PTHR31310">
    <property type="match status" value="1"/>
</dbReference>
<evidence type="ECO:0000256" key="4">
    <source>
        <dbReference type="ARBA" id="ARBA00023136"/>
    </source>
</evidence>
<accession>A0A6N9YHZ5</accession>
<evidence type="ECO:0000256" key="6">
    <source>
        <dbReference type="SAM" id="Phobius"/>
    </source>
</evidence>
<feature type="transmembrane region" description="Helical" evidence="6">
    <location>
        <begin position="118"/>
        <end position="136"/>
    </location>
</feature>
<evidence type="ECO:0000313" key="8">
    <source>
        <dbReference type="EMBL" id="NED94572.1"/>
    </source>
</evidence>
<keyword evidence="4 6" id="KW-0472">Membrane</keyword>
<dbReference type="PANTHER" id="PTHR31310:SF7">
    <property type="entry name" value="PA-PHOSPHATASE RELATED-FAMILY PROTEIN DDB_G0268928"/>
    <property type="match status" value="1"/>
</dbReference>
<comment type="caution">
    <text evidence="8">The sequence shown here is derived from an EMBL/GenBank/DDBJ whole genome shotgun (WGS) entry which is preliminary data.</text>
</comment>
<dbReference type="AlphaFoldDB" id="A0A6N9YHZ5"/>
<evidence type="ECO:0000256" key="3">
    <source>
        <dbReference type="ARBA" id="ARBA00022989"/>
    </source>
</evidence>
<dbReference type="Pfam" id="PF14378">
    <property type="entry name" value="PAP2_3"/>
    <property type="match status" value="1"/>
</dbReference>
<evidence type="ECO:0000259" key="7">
    <source>
        <dbReference type="Pfam" id="PF14378"/>
    </source>
</evidence>
<dbReference type="InterPro" id="IPR026841">
    <property type="entry name" value="Aur1/Ipt1"/>
</dbReference>
<evidence type="ECO:0000256" key="1">
    <source>
        <dbReference type="ARBA" id="ARBA00004141"/>
    </source>
</evidence>
<dbReference type="EMBL" id="JAAGOB010000002">
    <property type="protein sequence ID" value="NED94572.1"/>
    <property type="molecule type" value="Genomic_DNA"/>
</dbReference>
<dbReference type="CDD" id="cd03386">
    <property type="entry name" value="PAP2_Aur1_like"/>
    <property type="match status" value="1"/>
</dbReference>
<evidence type="ECO:0000256" key="2">
    <source>
        <dbReference type="ARBA" id="ARBA00022692"/>
    </source>
</evidence>
<evidence type="ECO:0000256" key="5">
    <source>
        <dbReference type="SAM" id="MobiDB-lite"/>
    </source>
</evidence>
<evidence type="ECO:0000313" key="9">
    <source>
        <dbReference type="Proteomes" id="UP000469185"/>
    </source>
</evidence>
<feature type="transmembrane region" description="Helical" evidence="6">
    <location>
        <begin position="219"/>
        <end position="239"/>
    </location>
</feature>
<feature type="transmembrane region" description="Helical" evidence="6">
    <location>
        <begin position="195"/>
        <end position="213"/>
    </location>
</feature>
<keyword evidence="2 6" id="KW-0812">Transmembrane</keyword>
<sequence length="285" mass="31120">MGVRVIDKARKASSHAQLRRGAREVVLIAAAALLYSLVRGLTDDRVNIAFENAERVISFQRSLGIFVEPEMQSWVAGNDAVINTINAVYIAGYWPVLLGTFAWLLFRQPARYALFRNALLASGAITLVIFALFPLAPPRFLPEHGFVDTVSENSAAYRDFSASPFVNEYAAMPSLHFGWILLVGIAWATVGRTALAKAAGMAMPVLMFTAIVLTGNHYIVDGIVGGLVVLLGLAVAVALERRRAQRMPTPALEEPRLSQQQEVPAGPHTETVDNVRSQPRMVAQR</sequence>
<feature type="transmembrane region" description="Helical" evidence="6">
    <location>
        <begin position="169"/>
        <end position="188"/>
    </location>
</feature>
<feature type="transmembrane region" description="Helical" evidence="6">
    <location>
        <begin position="87"/>
        <end position="106"/>
    </location>
</feature>
<reference evidence="8 9" key="1">
    <citation type="submission" date="2020-02" db="EMBL/GenBank/DDBJ databases">
        <authorList>
            <person name="Li X.-J."/>
            <person name="Feng X.-M."/>
        </authorList>
    </citation>
    <scope>NUCLEOTIDE SEQUENCE [LARGE SCALE GENOMIC DNA]</scope>
    <source>
        <strain evidence="8 9">CGMCC 4.7225</strain>
    </source>
</reference>
<name>A0A6N9YHZ5_9ACTN</name>
<dbReference type="Proteomes" id="UP000469185">
    <property type="component" value="Unassembled WGS sequence"/>
</dbReference>